<proteinExistence type="predicted"/>
<organism evidence="1 2">
    <name type="scientific">Suillus discolor</name>
    <dbReference type="NCBI Taxonomy" id="1912936"/>
    <lineage>
        <taxon>Eukaryota</taxon>
        <taxon>Fungi</taxon>
        <taxon>Dikarya</taxon>
        <taxon>Basidiomycota</taxon>
        <taxon>Agaricomycotina</taxon>
        <taxon>Agaricomycetes</taxon>
        <taxon>Agaricomycetidae</taxon>
        <taxon>Boletales</taxon>
        <taxon>Suillineae</taxon>
        <taxon>Suillaceae</taxon>
        <taxon>Suillus</taxon>
    </lineage>
</organism>
<dbReference type="AlphaFoldDB" id="A0A9P7EX08"/>
<comment type="caution">
    <text evidence="1">The sequence shown here is derived from an EMBL/GenBank/DDBJ whole genome shotgun (WGS) entry which is preliminary data.</text>
</comment>
<dbReference type="RefSeq" id="XP_041288074.1">
    <property type="nucleotide sequence ID" value="XM_041431782.1"/>
</dbReference>
<dbReference type="EMBL" id="JABBWM010000071">
    <property type="protein sequence ID" value="KAG2096067.1"/>
    <property type="molecule type" value="Genomic_DNA"/>
</dbReference>
<evidence type="ECO:0000313" key="2">
    <source>
        <dbReference type="Proteomes" id="UP000823399"/>
    </source>
</evidence>
<feature type="non-terminal residue" evidence="1">
    <location>
        <position position="1"/>
    </location>
</feature>
<gene>
    <name evidence="1" type="ORF">F5147DRAFT_584230</name>
</gene>
<keyword evidence="2" id="KW-1185">Reference proteome</keyword>
<reference evidence="1" key="1">
    <citation type="journal article" date="2020" name="New Phytol.">
        <title>Comparative genomics reveals dynamic genome evolution in host specialist ectomycorrhizal fungi.</title>
        <authorList>
            <person name="Lofgren L.A."/>
            <person name="Nguyen N.H."/>
            <person name="Vilgalys R."/>
            <person name="Ruytinx J."/>
            <person name="Liao H.L."/>
            <person name="Branco S."/>
            <person name="Kuo A."/>
            <person name="LaButti K."/>
            <person name="Lipzen A."/>
            <person name="Andreopoulos W."/>
            <person name="Pangilinan J."/>
            <person name="Riley R."/>
            <person name="Hundley H."/>
            <person name="Na H."/>
            <person name="Barry K."/>
            <person name="Grigoriev I.V."/>
            <person name="Stajich J.E."/>
            <person name="Kennedy P.G."/>
        </authorList>
    </citation>
    <scope>NUCLEOTIDE SEQUENCE</scope>
    <source>
        <strain evidence="1">FC423</strain>
    </source>
</reference>
<name>A0A9P7EX08_9AGAM</name>
<accession>A0A9P7EX08</accession>
<dbReference type="OrthoDB" id="2679825at2759"/>
<sequence length="63" mass="7341">PIANKHRLHNAFSHCKTKPGFHFTIILSPKKDTRNTSDRHCRIYRIINTTLLGVKFNLNPMPE</sequence>
<evidence type="ECO:0000313" key="1">
    <source>
        <dbReference type="EMBL" id="KAG2096067.1"/>
    </source>
</evidence>
<dbReference type="GeneID" id="64694041"/>
<protein>
    <submittedName>
        <fullName evidence="1">Uncharacterized protein</fullName>
    </submittedName>
</protein>
<dbReference type="Proteomes" id="UP000823399">
    <property type="component" value="Unassembled WGS sequence"/>
</dbReference>